<dbReference type="RefSeq" id="WP_231879026.1">
    <property type="nucleotide sequence ID" value="NZ_CP013233.1"/>
</dbReference>
<reference evidence="2 3" key="1">
    <citation type="submission" date="2015-11" db="EMBL/GenBank/DDBJ databases">
        <title>Exploring the genomic traits of fungus-feeding bacterial genus Collimonas.</title>
        <authorList>
            <person name="Song C."/>
            <person name="Schmidt R."/>
            <person name="de Jager V."/>
            <person name="Krzyzanowska D."/>
            <person name="Jongedijk E."/>
            <person name="Cankar K."/>
            <person name="Beekwilder J."/>
            <person name="van Veen A."/>
            <person name="de Boer W."/>
            <person name="van Veen J.A."/>
            <person name="Garbeva P."/>
        </authorList>
    </citation>
    <scope>NUCLEOTIDE SEQUENCE [LARGE SCALE GENOMIC DNA]</scope>
    <source>
        <strain evidence="2 3">Ter282</strain>
    </source>
</reference>
<feature type="signal peptide" evidence="1">
    <location>
        <begin position="1"/>
        <end position="39"/>
    </location>
</feature>
<dbReference type="PATRIC" id="fig|279058.18.peg.3627"/>
<evidence type="ECO:0000256" key="1">
    <source>
        <dbReference type="SAM" id="SignalP"/>
    </source>
</evidence>
<sequence>MRPDPRRATRVVQAMRTTSARLLAAIGLLSLCHMMPAIAADNSPDAPMFADFSLPNGAITVFAKGDYVEPYFALKALLAAHRLGVDVTQTTSAFAHWLLPFQQANGPFPRVCRSGANDWLACGPADADDWLACGPADADDSLDALWCLAVAEILPGDKVLAASCTRSLENLATLWNPAQQTFRALSGGSAAYFADNVEVIGALAYLRRDRAASSRFAVQLAALPSVAGMQKGLRQNYGYDPNGALEPERASVPPTPYGFYPNAVAPVYLWLYQLRSGASGERYWQVWKERYGEKWLAGESDHFPWGLIAWAAYLAGDQASARAWLKNADAWRLAGRWNIVEEGVRTGLSHALQSSAAEKSP</sequence>
<keyword evidence="1" id="KW-0732">Signal</keyword>
<feature type="chain" id="PRO_5007278004" evidence="1">
    <location>
        <begin position="40"/>
        <end position="361"/>
    </location>
</feature>
<protein>
    <submittedName>
        <fullName evidence="2">Uncharacterized protein</fullName>
    </submittedName>
</protein>
<accession>A0A127QMW5</accession>
<organism evidence="2 3">
    <name type="scientific">Collimonas arenae</name>
    <dbReference type="NCBI Taxonomy" id="279058"/>
    <lineage>
        <taxon>Bacteria</taxon>
        <taxon>Pseudomonadati</taxon>
        <taxon>Pseudomonadota</taxon>
        <taxon>Betaproteobacteria</taxon>
        <taxon>Burkholderiales</taxon>
        <taxon>Oxalobacteraceae</taxon>
        <taxon>Collimonas</taxon>
    </lineage>
</organism>
<dbReference type="Proteomes" id="UP000071778">
    <property type="component" value="Chromosome"/>
</dbReference>
<dbReference type="AlphaFoldDB" id="A0A127QMW5"/>
<evidence type="ECO:0000313" key="3">
    <source>
        <dbReference type="Proteomes" id="UP000071778"/>
    </source>
</evidence>
<dbReference type="EMBL" id="CP013235">
    <property type="protein sequence ID" value="AMP11373.1"/>
    <property type="molecule type" value="Genomic_DNA"/>
</dbReference>
<proteinExistence type="predicted"/>
<keyword evidence="3" id="KW-1185">Reference proteome</keyword>
<gene>
    <name evidence="2" type="ORF">CAter282_3690</name>
</gene>
<name>A0A127QMW5_9BURK</name>
<evidence type="ECO:0000313" key="2">
    <source>
        <dbReference type="EMBL" id="AMP11373.1"/>
    </source>
</evidence>